<dbReference type="Pfam" id="PF00005">
    <property type="entry name" value="ABC_tran"/>
    <property type="match status" value="1"/>
</dbReference>
<dbReference type="PANTHER" id="PTHR43394">
    <property type="entry name" value="ATP-DEPENDENT PERMEASE MDL1, MITOCHONDRIAL"/>
    <property type="match status" value="1"/>
</dbReference>
<gene>
    <name evidence="11" type="ORF">ACFQ4H_26715</name>
</gene>
<dbReference type="InterPro" id="IPR011527">
    <property type="entry name" value="ABC1_TM_dom"/>
</dbReference>
<dbReference type="CDD" id="cd18551">
    <property type="entry name" value="ABC_6TM_LmrA_like"/>
    <property type="match status" value="1"/>
</dbReference>
<reference evidence="12" key="1">
    <citation type="journal article" date="2019" name="Int. J. Syst. Evol. Microbiol.">
        <title>The Global Catalogue of Microorganisms (GCM) 10K type strain sequencing project: providing services to taxonomists for standard genome sequencing and annotation.</title>
        <authorList>
            <consortium name="The Broad Institute Genomics Platform"/>
            <consortium name="The Broad Institute Genome Sequencing Center for Infectious Disease"/>
            <person name="Wu L."/>
            <person name="Ma J."/>
        </authorList>
    </citation>
    <scope>NUCLEOTIDE SEQUENCE [LARGE SCALE GENOMIC DNA]</scope>
    <source>
        <strain evidence="12">JCM 31037</strain>
    </source>
</reference>
<comment type="caution">
    <text evidence="11">The sequence shown here is derived from an EMBL/GenBank/DDBJ whole genome shotgun (WGS) entry which is preliminary data.</text>
</comment>
<evidence type="ECO:0000259" key="9">
    <source>
        <dbReference type="PROSITE" id="PS50893"/>
    </source>
</evidence>
<feature type="domain" description="ABC transporter" evidence="9">
    <location>
        <begin position="363"/>
        <end position="598"/>
    </location>
</feature>
<keyword evidence="6 8" id="KW-0472">Membrane</keyword>
<evidence type="ECO:0000313" key="12">
    <source>
        <dbReference type="Proteomes" id="UP001597260"/>
    </source>
</evidence>
<feature type="domain" description="ABC transmembrane type-1" evidence="10">
    <location>
        <begin position="33"/>
        <end position="312"/>
    </location>
</feature>
<evidence type="ECO:0000313" key="11">
    <source>
        <dbReference type="EMBL" id="MFD1324684.1"/>
    </source>
</evidence>
<feature type="compositionally biased region" description="Low complexity" evidence="7">
    <location>
        <begin position="339"/>
        <end position="352"/>
    </location>
</feature>
<comment type="subcellular location">
    <subcellularLocation>
        <location evidence="1">Cell membrane</location>
        <topology evidence="1">Multi-pass membrane protein</topology>
    </subcellularLocation>
</comment>
<evidence type="ECO:0000256" key="3">
    <source>
        <dbReference type="ARBA" id="ARBA00022741"/>
    </source>
</evidence>
<dbReference type="GO" id="GO:0005524">
    <property type="term" value="F:ATP binding"/>
    <property type="evidence" value="ECO:0007669"/>
    <property type="project" value="UniProtKB-KW"/>
</dbReference>
<dbReference type="PROSITE" id="PS00211">
    <property type="entry name" value="ABC_TRANSPORTER_1"/>
    <property type="match status" value="1"/>
</dbReference>
<dbReference type="InterPro" id="IPR027417">
    <property type="entry name" value="P-loop_NTPase"/>
</dbReference>
<feature type="region of interest" description="Disordered" evidence="7">
    <location>
        <begin position="331"/>
        <end position="358"/>
    </location>
</feature>
<dbReference type="SUPFAM" id="SSF90123">
    <property type="entry name" value="ABC transporter transmembrane region"/>
    <property type="match status" value="1"/>
</dbReference>
<keyword evidence="4 11" id="KW-0067">ATP-binding</keyword>
<dbReference type="SUPFAM" id="SSF52540">
    <property type="entry name" value="P-loop containing nucleoside triphosphate hydrolases"/>
    <property type="match status" value="1"/>
</dbReference>
<dbReference type="PROSITE" id="PS50893">
    <property type="entry name" value="ABC_TRANSPORTER_2"/>
    <property type="match status" value="1"/>
</dbReference>
<evidence type="ECO:0000256" key="1">
    <source>
        <dbReference type="ARBA" id="ARBA00004651"/>
    </source>
</evidence>
<dbReference type="Proteomes" id="UP001597260">
    <property type="component" value="Unassembled WGS sequence"/>
</dbReference>
<dbReference type="Gene3D" id="1.20.1560.10">
    <property type="entry name" value="ABC transporter type 1, transmembrane domain"/>
    <property type="match status" value="1"/>
</dbReference>
<sequence length="602" mass="63856">MTTEAAMPQPGRRGAQWMRMLVAHVRPHGTTFIVAAVLLLTSSLLGLLQPLAAKGLIDSLTGGSPIGRALTVLMLLVVVAAILLGVGNYLMLRTAESIVLDGRRGLVQHLFRLSITSMRSQQPGDLLARVTTDTSMLRQIASQGLIDLLTGGVMLLGALLLMAVLDLVLLGITVAVVLLLVLLLAVIMPRIRTAALRAQESVGTMGAAVERVLGAFTTVKASGTEAVEMERVDVASREAYQQGLSLARWNSVAGTAAGLAIQVAFLVVLGVGGARVANGSMTVSALVAFLLYVAYLTHPVLQLVSANSFLQAGRAALTRIIEVTALPAEPLALPPSGPSPATTGSGPTRRTSGGAGDLGPASVIFDRVWFTYPGRDEPAVRDLTLTVPASGLTALVGPSGSGKTTVLSLLERFYDPNRGRLWLDGRDLRRWDLNELRANIGYVEQDVAVLAGTLRENIAYATPGASEAEIRAVLRTTRLLPLLDQLGGDLDAEIKHRGVSLSGGERQRVAIARALLRRPRLLLLDEATSQLDATNEAALRDVIQEISHHTTVIVVAHRLSTVQDAAQIVVMQHGRARATGRHTTLLRTDPLYAELAAEQALV</sequence>
<protein>
    <submittedName>
        <fullName evidence="11">ABC transporter ATP-binding protein</fullName>
    </submittedName>
</protein>
<dbReference type="InterPro" id="IPR036640">
    <property type="entry name" value="ABC1_TM_sf"/>
</dbReference>
<keyword evidence="2 8" id="KW-0812">Transmembrane</keyword>
<name>A0ABW3YJM0_9ACTN</name>
<feature type="transmembrane region" description="Helical" evidence="8">
    <location>
        <begin position="69"/>
        <end position="90"/>
    </location>
</feature>
<feature type="transmembrane region" description="Helical" evidence="8">
    <location>
        <begin position="168"/>
        <end position="187"/>
    </location>
</feature>
<feature type="transmembrane region" description="Helical" evidence="8">
    <location>
        <begin position="145"/>
        <end position="162"/>
    </location>
</feature>
<dbReference type="Gene3D" id="3.40.50.300">
    <property type="entry name" value="P-loop containing nucleotide triphosphate hydrolases"/>
    <property type="match status" value="1"/>
</dbReference>
<evidence type="ECO:0000259" key="10">
    <source>
        <dbReference type="PROSITE" id="PS50929"/>
    </source>
</evidence>
<dbReference type="RefSeq" id="WP_377575727.1">
    <property type="nucleotide sequence ID" value="NZ_JBHTMP010000055.1"/>
</dbReference>
<keyword evidence="5 8" id="KW-1133">Transmembrane helix</keyword>
<dbReference type="InterPro" id="IPR017871">
    <property type="entry name" value="ABC_transporter-like_CS"/>
</dbReference>
<evidence type="ECO:0000256" key="2">
    <source>
        <dbReference type="ARBA" id="ARBA00022692"/>
    </source>
</evidence>
<organism evidence="11 12">
    <name type="scientific">Micromonospora sonneratiae</name>
    <dbReference type="NCBI Taxonomy" id="1184706"/>
    <lineage>
        <taxon>Bacteria</taxon>
        <taxon>Bacillati</taxon>
        <taxon>Actinomycetota</taxon>
        <taxon>Actinomycetes</taxon>
        <taxon>Micromonosporales</taxon>
        <taxon>Micromonosporaceae</taxon>
        <taxon>Micromonospora</taxon>
    </lineage>
</organism>
<evidence type="ECO:0000256" key="7">
    <source>
        <dbReference type="SAM" id="MobiDB-lite"/>
    </source>
</evidence>
<dbReference type="InterPro" id="IPR003593">
    <property type="entry name" value="AAA+_ATPase"/>
</dbReference>
<keyword evidence="3" id="KW-0547">Nucleotide-binding</keyword>
<evidence type="ECO:0000256" key="6">
    <source>
        <dbReference type="ARBA" id="ARBA00023136"/>
    </source>
</evidence>
<proteinExistence type="predicted"/>
<dbReference type="Pfam" id="PF00664">
    <property type="entry name" value="ABC_membrane"/>
    <property type="match status" value="1"/>
</dbReference>
<evidence type="ECO:0000256" key="4">
    <source>
        <dbReference type="ARBA" id="ARBA00022840"/>
    </source>
</evidence>
<feature type="transmembrane region" description="Helical" evidence="8">
    <location>
        <begin position="283"/>
        <end position="304"/>
    </location>
</feature>
<evidence type="ECO:0000256" key="8">
    <source>
        <dbReference type="SAM" id="Phobius"/>
    </source>
</evidence>
<feature type="transmembrane region" description="Helical" evidence="8">
    <location>
        <begin position="252"/>
        <end position="271"/>
    </location>
</feature>
<evidence type="ECO:0000256" key="5">
    <source>
        <dbReference type="ARBA" id="ARBA00022989"/>
    </source>
</evidence>
<dbReference type="PROSITE" id="PS50929">
    <property type="entry name" value="ABC_TM1F"/>
    <property type="match status" value="1"/>
</dbReference>
<dbReference type="InterPro" id="IPR039421">
    <property type="entry name" value="Type_1_exporter"/>
</dbReference>
<dbReference type="InterPro" id="IPR003439">
    <property type="entry name" value="ABC_transporter-like_ATP-bd"/>
</dbReference>
<keyword evidence="12" id="KW-1185">Reference proteome</keyword>
<dbReference type="PANTHER" id="PTHR43394:SF1">
    <property type="entry name" value="ATP-BINDING CASSETTE SUB-FAMILY B MEMBER 10, MITOCHONDRIAL"/>
    <property type="match status" value="1"/>
</dbReference>
<dbReference type="SMART" id="SM00382">
    <property type="entry name" value="AAA"/>
    <property type="match status" value="1"/>
</dbReference>
<dbReference type="EMBL" id="JBHTMP010000055">
    <property type="protein sequence ID" value="MFD1324684.1"/>
    <property type="molecule type" value="Genomic_DNA"/>
</dbReference>
<accession>A0ABW3YJM0</accession>